<feature type="domain" description="CSD" evidence="2">
    <location>
        <begin position="58"/>
        <end position="124"/>
    </location>
</feature>
<dbReference type="InterPro" id="IPR002059">
    <property type="entry name" value="CSP_DNA-bd"/>
</dbReference>
<proteinExistence type="predicted"/>
<dbReference type="Pfam" id="PF00313">
    <property type="entry name" value="CSD"/>
    <property type="match status" value="2"/>
</dbReference>
<dbReference type="SMART" id="SM00357">
    <property type="entry name" value="CSP"/>
    <property type="match status" value="2"/>
</dbReference>
<protein>
    <recommendedName>
        <fullName evidence="2">CSD domain-containing protein</fullName>
    </recommendedName>
</protein>
<dbReference type="InterPro" id="IPR011129">
    <property type="entry name" value="CSD"/>
</dbReference>
<organism evidence="3">
    <name type="scientific">Alexandrium catenella</name>
    <name type="common">Red tide dinoflagellate</name>
    <name type="synonym">Gonyaulax catenella</name>
    <dbReference type="NCBI Taxonomy" id="2925"/>
    <lineage>
        <taxon>Eukaryota</taxon>
        <taxon>Sar</taxon>
        <taxon>Alveolata</taxon>
        <taxon>Dinophyceae</taxon>
        <taxon>Gonyaulacales</taxon>
        <taxon>Pyrocystaceae</taxon>
        <taxon>Alexandrium</taxon>
    </lineage>
</organism>
<evidence type="ECO:0000259" key="2">
    <source>
        <dbReference type="PROSITE" id="PS51857"/>
    </source>
</evidence>
<dbReference type="GO" id="GO:0005737">
    <property type="term" value="C:cytoplasm"/>
    <property type="evidence" value="ECO:0007669"/>
    <property type="project" value="TreeGrafter"/>
</dbReference>
<reference evidence="3" key="1">
    <citation type="submission" date="2021-01" db="EMBL/GenBank/DDBJ databases">
        <authorList>
            <person name="Corre E."/>
            <person name="Pelletier E."/>
            <person name="Niang G."/>
            <person name="Scheremetjew M."/>
            <person name="Finn R."/>
            <person name="Kale V."/>
            <person name="Holt S."/>
            <person name="Cochrane G."/>
            <person name="Meng A."/>
            <person name="Brown T."/>
            <person name="Cohen L."/>
        </authorList>
    </citation>
    <scope>NUCLEOTIDE SEQUENCE</scope>
    <source>
        <strain evidence="3">OF101</strain>
    </source>
</reference>
<dbReference type="Gene3D" id="2.40.50.140">
    <property type="entry name" value="Nucleic acid-binding proteins"/>
    <property type="match status" value="2"/>
</dbReference>
<dbReference type="InterPro" id="IPR052069">
    <property type="entry name" value="Ca-reg_mRNA-binding_domain"/>
</dbReference>
<dbReference type="InterPro" id="IPR012340">
    <property type="entry name" value="NA-bd_OB-fold"/>
</dbReference>
<dbReference type="AlphaFoldDB" id="A0A7S1RM95"/>
<evidence type="ECO:0000256" key="1">
    <source>
        <dbReference type="ARBA" id="ARBA00022553"/>
    </source>
</evidence>
<sequence length="285" mass="30431">MPNGTAPPPLWAATGLPPEWGACPQYGQAPCAAGFGAHLWGTQIAPVPYVPPTPEKQVYYGIVKAFDEEKGWGHISCDVTRQVYGKDMFVLRSSLHGTKISAGDEVQFTLRQGLRGVEATEVRPLSRATTTASPDEAFSVEGAMQAGQPEATGREFVGTLKMFDNTKGWGFLECDESRQLYGKDIFVHKREFPKGCTPDNGDRLRFVVERGRDARPEARRVSLDDPTAAIAGMAPIAALMDVAAVGADVAGATVVAGAAQLGPELLQYGAARTPDIGPAERVAPY</sequence>
<dbReference type="GO" id="GO:0043488">
    <property type="term" value="P:regulation of mRNA stability"/>
    <property type="evidence" value="ECO:0007669"/>
    <property type="project" value="TreeGrafter"/>
</dbReference>
<keyword evidence="1" id="KW-0597">Phosphoprotein</keyword>
<accession>A0A7S1RM95</accession>
<dbReference type="PANTHER" id="PTHR12962">
    <property type="entry name" value="CALCIUM-REGULATED HEAT STABLE PROTEIN CRHSP-24-RELATED"/>
    <property type="match status" value="1"/>
</dbReference>
<evidence type="ECO:0000313" key="3">
    <source>
        <dbReference type="EMBL" id="CAD9170259.1"/>
    </source>
</evidence>
<feature type="domain" description="CSD" evidence="2">
    <location>
        <begin position="155"/>
        <end position="223"/>
    </location>
</feature>
<dbReference type="SUPFAM" id="SSF50249">
    <property type="entry name" value="Nucleic acid-binding proteins"/>
    <property type="match status" value="2"/>
</dbReference>
<dbReference type="PANTHER" id="PTHR12962:SF1">
    <property type="entry name" value="COLD SHOCK DOMAIN-CONTAINING PROTEIN CG9705"/>
    <property type="match status" value="1"/>
</dbReference>
<dbReference type="GO" id="GO:0003730">
    <property type="term" value="F:mRNA 3'-UTR binding"/>
    <property type="evidence" value="ECO:0007669"/>
    <property type="project" value="TreeGrafter"/>
</dbReference>
<gene>
    <name evidence="3" type="ORF">ACAT0790_LOCUS47028</name>
</gene>
<dbReference type="EMBL" id="HBGE01078660">
    <property type="protein sequence ID" value="CAD9170259.1"/>
    <property type="molecule type" value="Transcribed_RNA"/>
</dbReference>
<dbReference type="PROSITE" id="PS51857">
    <property type="entry name" value="CSD_2"/>
    <property type="match status" value="2"/>
</dbReference>
<name>A0A7S1RM95_ALECA</name>